<reference evidence="2" key="1">
    <citation type="submission" date="2019-11" db="EMBL/GenBank/DDBJ databases">
        <title>Isolation and characterization of two novel species in the genus Thiomicrorhabdus.</title>
        <authorList>
            <person name="Mochizuki J."/>
            <person name="Kojima H."/>
            <person name="Fukui M."/>
        </authorList>
    </citation>
    <scope>NUCLEOTIDE SEQUENCE [LARGE SCALE GENOMIC DNA]</scope>
    <source>
        <strain evidence="2">aks77</strain>
    </source>
</reference>
<name>A0A6F8PVM4_9GAMM</name>
<organism evidence="1 2">
    <name type="scientific">Thiosulfatimonas sediminis</name>
    <dbReference type="NCBI Taxonomy" id="2675054"/>
    <lineage>
        <taxon>Bacteria</taxon>
        <taxon>Pseudomonadati</taxon>
        <taxon>Pseudomonadota</taxon>
        <taxon>Gammaproteobacteria</taxon>
        <taxon>Thiotrichales</taxon>
        <taxon>Piscirickettsiaceae</taxon>
        <taxon>Thiosulfatimonas</taxon>
    </lineage>
</organism>
<dbReference type="EMBL" id="AP021889">
    <property type="protein sequence ID" value="BBP46202.1"/>
    <property type="molecule type" value="Genomic_DNA"/>
</dbReference>
<gene>
    <name evidence="1" type="ORF">THMIRHAS_15750</name>
</gene>
<evidence type="ECO:0000313" key="2">
    <source>
        <dbReference type="Proteomes" id="UP000501726"/>
    </source>
</evidence>
<sequence>MKKTFILTSEKIATPRLVEAIKHEVRKYLKRERAKTLPAGMNAWDFDCRFGADQESSEAILVTEINQSINHAEQSQMAKFYLEILARPVFKEKAVSHKTGILQHKTDEDEDEFDYEQ</sequence>
<dbReference type="Proteomes" id="UP000501726">
    <property type="component" value="Chromosome"/>
</dbReference>
<protein>
    <submittedName>
        <fullName evidence="1">Uncharacterized protein</fullName>
    </submittedName>
</protein>
<keyword evidence="2" id="KW-1185">Reference proteome</keyword>
<dbReference type="InterPro" id="IPR046170">
    <property type="entry name" value="DUF6172"/>
</dbReference>
<dbReference type="KEGG" id="tse:THMIRHAS_15750"/>
<proteinExistence type="predicted"/>
<accession>A0A6F8PVM4</accession>
<dbReference type="RefSeq" id="WP_197905393.1">
    <property type="nucleotide sequence ID" value="NZ_AP021889.1"/>
</dbReference>
<dbReference type="AlphaFoldDB" id="A0A6F8PVM4"/>
<dbReference type="Pfam" id="PF19669">
    <property type="entry name" value="DUF6172"/>
    <property type="match status" value="1"/>
</dbReference>
<evidence type="ECO:0000313" key="1">
    <source>
        <dbReference type="EMBL" id="BBP46202.1"/>
    </source>
</evidence>